<evidence type="ECO:0000313" key="4">
    <source>
        <dbReference type="Proteomes" id="UP000093000"/>
    </source>
</evidence>
<keyword evidence="1" id="KW-0175">Coiled coil</keyword>
<keyword evidence="4" id="KW-1185">Reference proteome</keyword>
<dbReference type="OrthoDB" id="4088568at2759"/>
<sequence length="736" mass="84473">MSLKKQILRQHAGGHRTYKTALLSSSTMNDTAEKTIISTPSSLSPSMEESLQDWLSKSLPSGFLLSDVCLCCQRDDCQHFKAIANTIYKLENDVHLAAEAQVAPKSVLEIANFVIGQGLLQNHEQTVAETNLLRAKFKQEVSNCFLRSATLAKKEAFQERINELEYSLSESKYLKTDCDKERDRLAWELQRTQKSLEDTAADLESCNSRYLQLSTELKSKTIEIERLRIYESMAIESDANEELLRAKIKNYAIIQVGDLEQELSASKKNEQSLESKYKKLEAKYNSVSAEFDKLKATQKEMGITDENQVNMTWLRESNQKLRKDVLKLTYALLSPNAASDLQVTNSNQNDLVELIKELASANNKLKSDLLDCSNLLMECKSDLYAKSNPDEEQEYDDDELKVERRRKSLFNHLQDTNYVDSPIPMSIPNTAPENLQNKQDETVLPQDRMTPLSESHNTSPVIHHHYHYYMKKKMMSEKRKIKRKRSSVIEAEEGLISITPSSSCSSAKMVPDLSPPFHQLYKQVTLVLQRLQQTDIRALNRRLRRTFDIVELSTMSNTMIENILADVNTLKSQFSWIEDKSVLKQEQWIHDVSIVEFFPITDLVQSMLKEIGQLRTTMNDLQLEYVKKIEEVDSRFEKELLEKQKVLQQQVQSKSKNHSKSTHPIHWLSSLFSRHRSKPTISQSPPPPPPRQERSNSALHGSFYTHFLNTNSNSNISIYSNPVHPYSKPILIQSGF</sequence>
<name>A0A1C7MYN5_9FUNG</name>
<reference evidence="3 4" key="1">
    <citation type="submission" date="2016-03" db="EMBL/GenBank/DDBJ databases">
        <title>Choanephora cucurbitarum.</title>
        <authorList>
            <person name="Min B."/>
            <person name="Park H."/>
            <person name="Park J.-H."/>
            <person name="Shin H.-D."/>
            <person name="Choi I.-G."/>
        </authorList>
    </citation>
    <scope>NUCLEOTIDE SEQUENCE [LARGE SCALE GENOMIC DNA]</scope>
    <source>
        <strain evidence="3 4">KUS-F28377</strain>
    </source>
</reference>
<feature type="region of interest" description="Disordered" evidence="2">
    <location>
        <begin position="677"/>
        <end position="697"/>
    </location>
</feature>
<evidence type="ECO:0000256" key="1">
    <source>
        <dbReference type="SAM" id="Coils"/>
    </source>
</evidence>
<dbReference type="EMBL" id="LUGH01001014">
    <property type="protein sequence ID" value="OBZ81901.1"/>
    <property type="molecule type" value="Genomic_DNA"/>
</dbReference>
<dbReference type="Proteomes" id="UP000093000">
    <property type="component" value="Unassembled WGS sequence"/>
</dbReference>
<dbReference type="STRING" id="101091.A0A1C7MYN5"/>
<accession>A0A1C7MYN5</accession>
<protein>
    <submittedName>
        <fullName evidence="3">Uncharacterized protein</fullName>
    </submittedName>
</protein>
<comment type="caution">
    <text evidence="3">The sequence shown here is derived from an EMBL/GenBank/DDBJ whole genome shotgun (WGS) entry which is preliminary data.</text>
</comment>
<evidence type="ECO:0000256" key="2">
    <source>
        <dbReference type="SAM" id="MobiDB-lite"/>
    </source>
</evidence>
<gene>
    <name evidence="3" type="ORF">A0J61_10049</name>
</gene>
<proteinExistence type="predicted"/>
<organism evidence="3 4">
    <name type="scientific">Choanephora cucurbitarum</name>
    <dbReference type="NCBI Taxonomy" id="101091"/>
    <lineage>
        <taxon>Eukaryota</taxon>
        <taxon>Fungi</taxon>
        <taxon>Fungi incertae sedis</taxon>
        <taxon>Mucoromycota</taxon>
        <taxon>Mucoromycotina</taxon>
        <taxon>Mucoromycetes</taxon>
        <taxon>Mucorales</taxon>
        <taxon>Mucorineae</taxon>
        <taxon>Choanephoraceae</taxon>
        <taxon>Choanephoroideae</taxon>
        <taxon>Choanephora</taxon>
    </lineage>
</organism>
<dbReference type="InParanoid" id="A0A1C7MYN5"/>
<feature type="coiled-coil region" evidence="1">
    <location>
        <begin position="256"/>
        <end position="297"/>
    </location>
</feature>
<evidence type="ECO:0000313" key="3">
    <source>
        <dbReference type="EMBL" id="OBZ81901.1"/>
    </source>
</evidence>
<dbReference type="AlphaFoldDB" id="A0A1C7MYN5"/>